<dbReference type="Gene3D" id="3.10.20.90">
    <property type="entry name" value="Phosphatidylinositol 3-kinase Catalytic Subunit, Chain A, domain 1"/>
    <property type="match status" value="1"/>
</dbReference>
<feature type="transmembrane region" description="Helical" evidence="2">
    <location>
        <begin position="437"/>
        <end position="456"/>
    </location>
</feature>
<evidence type="ECO:0000256" key="1">
    <source>
        <dbReference type="SAM" id="MobiDB-lite"/>
    </source>
</evidence>
<name>A0A158RCV1_THECL</name>
<gene>
    <name evidence="4" type="ORF">TCLT_LOCUS8991</name>
</gene>
<dbReference type="EMBL" id="UYYF01004713">
    <property type="protein sequence ID" value="VDN06586.1"/>
    <property type="molecule type" value="Genomic_DNA"/>
</dbReference>
<protein>
    <submittedName>
        <fullName evidence="6">Ubiquitin-like domain-containing protein</fullName>
    </submittedName>
</protein>
<dbReference type="OrthoDB" id="1679758at2759"/>
<dbReference type="GO" id="GO:0036503">
    <property type="term" value="P:ERAD pathway"/>
    <property type="evidence" value="ECO:0007669"/>
    <property type="project" value="InterPro"/>
</dbReference>
<reference evidence="6" key="1">
    <citation type="submission" date="2016-04" db="UniProtKB">
        <authorList>
            <consortium name="WormBaseParasite"/>
        </authorList>
    </citation>
    <scope>IDENTIFICATION</scope>
</reference>
<dbReference type="InterPro" id="IPR000626">
    <property type="entry name" value="Ubiquitin-like_dom"/>
</dbReference>
<feature type="region of interest" description="Disordered" evidence="1">
    <location>
        <begin position="160"/>
        <end position="185"/>
    </location>
</feature>
<accession>A0A158RCV1</accession>
<dbReference type="PROSITE" id="PS50053">
    <property type="entry name" value="UBIQUITIN_2"/>
    <property type="match status" value="1"/>
</dbReference>
<keyword evidence="2" id="KW-0472">Membrane</keyword>
<dbReference type="OMA" id="QCVVHCH"/>
<feature type="domain" description="Ubiquitin-like" evidence="3">
    <location>
        <begin position="234"/>
        <end position="302"/>
    </location>
</feature>
<dbReference type="STRING" id="103827.A0A158RCV1"/>
<feature type="transmembrane region" description="Helical" evidence="2">
    <location>
        <begin position="463"/>
        <end position="481"/>
    </location>
</feature>
<proteinExistence type="predicted"/>
<dbReference type="CDD" id="cd17057">
    <property type="entry name" value="Ubl_TMUB1_like"/>
    <property type="match status" value="1"/>
</dbReference>
<evidence type="ECO:0000256" key="2">
    <source>
        <dbReference type="SAM" id="Phobius"/>
    </source>
</evidence>
<keyword evidence="2" id="KW-1133">Transmembrane helix</keyword>
<evidence type="ECO:0000313" key="5">
    <source>
        <dbReference type="Proteomes" id="UP000276776"/>
    </source>
</evidence>
<dbReference type="InterPro" id="IPR040352">
    <property type="entry name" value="TMUB1/2"/>
</dbReference>
<feature type="transmembrane region" description="Helical" evidence="2">
    <location>
        <begin position="12"/>
        <end position="30"/>
    </location>
</feature>
<dbReference type="WBParaSite" id="TCLT_0000900201-mRNA-1">
    <property type="protein sequence ID" value="TCLT_0000900201-mRNA-1"/>
    <property type="gene ID" value="TCLT_0000900201"/>
</dbReference>
<sequence>MAGAIEGIGDEVIWFIIAVIVVILISLAWISTHLPPVDYYVWLVQMQIHPNRRVIQVLQVDNQEINLLHNQPERPQSSAVTEETLEALMDDGIIEQSNPSNEAVPSRSENIDINNWEELQNDQNMDKNAVNLYDIFILLKNVACSMVMISVFEVQQQATDHEQNVLSVSDTSGTRDQHSESLSTSAPNARLCYLQTSAEKDSENGSRHELSAVISDSAYQFDEKEKGTERRQLSSVKLKFLDDSQVTACTELESTVGQFKRRYFWDSIHAGKAVRLIYRGQLLRDDTRSLLSYGLHDQCVVHCHVSTTPYAQPSAFSSALSSTFSHENDDINSGTAAAAIAAIAGTQSIATTAAGGDFTRRIVQTFRGHSIEDNHSDSMVLRIRNAFLRASRYIYNMVMGPVPMTVTVENQSLDAAADAATHMRWNQNILGNSIGQYVYIIFIVKFLILWTCMFLFPQYADRFSLLLLTFLSLFFLSIMFANSRGNNDGIQT</sequence>
<evidence type="ECO:0000313" key="6">
    <source>
        <dbReference type="WBParaSite" id="TCLT_0000900201-mRNA-1"/>
    </source>
</evidence>
<dbReference type="AlphaFoldDB" id="A0A158RCV1"/>
<reference evidence="4 5" key="2">
    <citation type="submission" date="2018-11" db="EMBL/GenBank/DDBJ databases">
        <authorList>
            <consortium name="Pathogen Informatics"/>
        </authorList>
    </citation>
    <scope>NUCLEOTIDE SEQUENCE [LARGE SCALE GENOMIC DNA]</scope>
</reference>
<keyword evidence="2" id="KW-0812">Transmembrane</keyword>
<dbReference type="PANTHER" id="PTHR14557">
    <property type="entry name" value="PROTEIN C7ORF21"/>
    <property type="match status" value="1"/>
</dbReference>
<dbReference type="Proteomes" id="UP000276776">
    <property type="component" value="Unassembled WGS sequence"/>
</dbReference>
<evidence type="ECO:0000259" key="3">
    <source>
        <dbReference type="PROSITE" id="PS50053"/>
    </source>
</evidence>
<dbReference type="SMART" id="SM00213">
    <property type="entry name" value="UBQ"/>
    <property type="match status" value="1"/>
</dbReference>
<dbReference type="PANTHER" id="PTHR14557:SF5">
    <property type="entry name" value="UBIQUITIN-LIKE DOMAIN-CONTAINING PROTEIN"/>
    <property type="match status" value="1"/>
</dbReference>
<dbReference type="Pfam" id="PF00240">
    <property type="entry name" value="ubiquitin"/>
    <property type="match status" value="1"/>
</dbReference>
<dbReference type="SUPFAM" id="SSF54236">
    <property type="entry name" value="Ubiquitin-like"/>
    <property type="match status" value="1"/>
</dbReference>
<feature type="compositionally biased region" description="Polar residues" evidence="1">
    <location>
        <begin position="160"/>
        <end position="172"/>
    </location>
</feature>
<organism evidence="6">
    <name type="scientific">Thelazia callipaeda</name>
    <name type="common">Oriental eyeworm</name>
    <name type="synonym">Parasitic nematode</name>
    <dbReference type="NCBI Taxonomy" id="103827"/>
    <lineage>
        <taxon>Eukaryota</taxon>
        <taxon>Metazoa</taxon>
        <taxon>Ecdysozoa</taxon>
        <taxon>Nematoda</taxon>
        <taxon>Chromadorea</taxon>
        <taxon>Rhabditida</taxon>
        <taxon>Spirurina</taxon>
        <taxon>Spiruromorpha</taxon>
        <taxon>Thelazioidea</taxon>
        <taxon>Thelaziidae</taxon>
        <taxon>Thelazia</taxon>
    </lineage>
</organism>
<evidence type="ECO:0000313" key="4">
    <source>
        <dbReference type="EMBL" id="VDN06586.1"/>
    </source>
</evidence>
<keyword evidence="5" id="KW-1185">Reference proteome</keyword>
<dbReference type="InterPro" id="IPR029071">
    <property type="entry name" value="Ubiquitin-like_domsf"/>
</dbReference>